<evidence type="ECO:0000313" key="7">
    <source>
        <dbReference type="Proteomes" id="UP000324832"/>
    </source>
</evidence>
<keyword evidence="4" id="KW-0963">Cytoplasm</keyword>
<keyword evidence="5" id="KW-0009">Actin-binding</keyword>
<dbReference type="PRINTS" id="PR00806">
    <property type="entry name" value="VINCULIN"/>
</dbReference>
<evidence type="ECO:0000256" key="5">
    <source>
        <dbReference type="ARBA" id="ARBA00023203"/>
    </source>
</evidence>
<dbReference type="GO" id="GO:0071944">
    <property type="term" value="C:cell periphery"/>
    <property type="evidence" value="ECO:0007669"/>
    <property type="project" value="UniProtKB-ARBA"/>
</dbReference>
<dbReference type="InterPro" id="IPR017997">
    <property type="entry name" value="Vinculin"/>
</dbReference>
<dbReference type="InterPro" id="IPR006077">
    <property type="entry name" value="Vinculin/catenin"/>
</dbReference>
<evidence type="ECO:0000256" key="4">
    <source>
        <dbReference type="ARBA" id="ARBA00022490"/>
    </source>
</evidence>
<evidence type="ECO:0000256" key="2">
    <source>
        <dbReference type="ARBA" id="ARBA00008376"/>
    </source>
</evidence>
<proteinExistence type="inferred from homology"/>
<protein>
    <recommendedName>
        <fullName evidence="3">Vinculin</fullName>
    </recommendedName>
</protein>
<dbReference type="GO" id="GO:0007155">
    <property type="term" value="P:cell adhesion"/>
    <property type="evidence" value="ECO:0007669"/>
    <property type="project" value="InterPro"/>
</dbReference>
<keyword evidence="7" id="KW-1185">Reference proteome</keyword>
<evidence type="ECO:0000256" key="3">
    <source>
        <dbReference type="ARBA" id="ARBA00014125"/>
    </source>
</evidence>
<dbReference type="EMBL" id="FZQP02000138">
    <property type="protein sequence ID" value="VVC87567.1"/>
    <property type="molecule type" value="Genomic_DNA"/>
</dbReference>
<name>A0A5E4PQI8_9NEOP</name>
<dbReference type="InterPro" id="IPR036723">
    <property type="entry name" value="Alpha-catenin/vinculin-like_sf"/>
</dbReference>
<dbReference type="PANTHER" id="PTHR46180">
    <property type="entry name" value="VINCULIN"/>
    <property type="match status" value="1"/>
</dbReference>
<dbReference type="Proteomes" id="UP000324832">
    <property type="component" value="Unassembled WGS sequence"/>
</dbReference>
<organism evidence="6 7">
    <name type="scientific">Leptidea sinapis</name>
    <dbReference type="NCBI Taxonomy" id="189913"/>
    <lineage>
        <taxon>Eukaryota</taxon>
        <taxon>Metazoa</taxon>
        <taxon>Ecdysozoa</taxon>
        <taxon>Arthropoda</taxon>
        <taxon>Hexapoda</taxon>
        <taxon>Insecta</taxon>
        <taxon>Pterygota</taxon>
        <taxon>Neoptera</taxon>
        <taxon>Endopterygota</taxon>
        <taxon>Lepidoptera</taxon>
        <taxon>Glossata</taxon>
        <taxon>Ditrysia</taxon>
        <taxon>Papilionoidea</taxon>
        <taxon>Pieridae</taxon>
        <taxon>Dismorphiinae</taxon>
        <taxon>Leptidea</taxon>
    </lineage>
</organism>
<dbReference type="AlphaFoldDB" id="A0A5E4PQI8"/>
<dbReference type="GO" id="GO:0005737">
    <property type="term" value="C:cytoplasm"/>
    <property type="evidence" value="ECO:0007669"/>
    <property type="project" value="UniProtKB-SubCell"/>
</dbReference>
<evidence type="ECO:0000313" key="6">
    <source>
        <dbReference type="EMBL" id="VVC87567.1"/>
    </source>
</evidence>
<evidence type="ECO:0000256" key="1">
    <source>
        <dbReference type="ARBA" id="ARBA00004496"/>
    </source>
</evidence>
<dbReference type="SUPFAM" id="SSF47220">
    <property type="entry name" value="alpha-catenin/vinculin-like"/>
    <property type="match status" value="1"/>
</dbReference>
<gene>
    <name evidence="6" type="ORF">LSINAPIS_LOCUS1141</name>
</gene>
<accession>A0A5E4PQI8</accession>
<comment type="subcellular location">
    <subcellularLocation>
        <location evidence="1">Cytoplasm</location>
    </subcellularLocation>
</comment>
<dbReference type="GO" id="GO:0051015">
    <property type="term" value="F:actin filament binding"/>
    <property type="evidence" value="ECO:0007669"/>
    <property type="project" value="InterPro"/>
</dbReference>
<sequence>MARIKEAAQNDPQQATHVSRAIMKLGSRVVQAGMSSANFQKDAELRNTLNNIKACIESAGHAPRNDITLEIIRKTGEVESVLGGENIFHQEPQPDQPIYHTDCTPPYGTGPPATTTWWPRPSGSLSSWLNYRDTWTMSLLQVCDRVPTVSGQLKMLTTVKGSSLGHMGREEDKEAMTTLVANAQNLMISIQEVVKNSESASVKIMSQRGRRIKWVRRYLY</sequence>
<dbReference type="Gene3D" id="1.20.120.230">
    <property type="entry name" value="Alpha-catenin/vinculin-like"/>
    <property type="match status" value="1"/>
</dbReference>
<dbReference type="Pfam" id="PF01044">
    <property type="entry name" value="Vinculin"/>
    <property type="match status" value="1"/>
</dbReference>
<comment type="similarity">
    <text evidence="2">Belongs to the vinculin/alpha-catenin family.</text>
</comment>
<reference evidence="6 7" key="1">
    <citation type="submission" date="2017-07" db="EMBL/GenBank/DDBJ databases">
        <authorList>
            <person name="Talla V."/>
            <person name="Backstrom N."/>
        </authorList>
    </citation>
    <scope>NUCLEOTIDE SEQUENCE [LARGE SCALE GENOMIC DNA]</scope>
</reference>